<feature type="transmembrane region" description="Helical" evidence="1">
    <location>
        <begin position="50"/>
        <end position="72"/>
    </location>
</feature>
<organism evidence="2 3">
    <name type="scientific">Schistosoma margrebowiei</name>
    <dbReference type="NCBI Taxonomy" id="48269"/>
    <lineage>
        <taxon>Eukaryota</taxon>
        <taxon>Metazoa</taxon>
        <taxon>Spiralia</taxon>
        <taxon>Lophotrochozoa</taxon>
        <taxon>Platyhelminthes</taxon>
        <taxon>Trematoda</taxon>
        <taxon>Digenea</taxon>
        <taxon>Strigeidida</taxon>
        <taxon>Schistosomatoidea</taxon>
        <taxon>Schistosomatidae</taxon>
        <taxon>Schistosoma</taxon>
    </lineage>
</organism>
<evidence type="ECO:0000256" key="1">
    <source>
        <dbReference type="SAM" id="Phobius"/>
    </source>
</evidence>
<name>A0A3P7ZUY3_9TREM</name>
<keyword evidence="1" id="KW-0812">Transmembrane</keyword>
<proteinExistence type="predicted"/>
<evidence type="ECO:0000313" key="2">
    <source>
        <dbReference type="EMBL" id="VDO52952.1"/>
    </source>
</evidence>
<keyword evidence="3" id="KW-1185">Reference proteome</keyword>
<keyword evidence="1" id="KW-1133">Transmembrane helix</keyword>
<keyword evidence="1" id="KW-0472">Membrane</keyword>
<accession>A0A3P7ZUY3</accession>
<dbReference type="AlphaFoldDB" id="A0A3P7ZUY3"/>
<feature type="transmembrane region" description="Helical" evidence="1">
    <location>
        <begin position="18"/>
        <end position="38"/>
    </location>
</feature>
<gene>
    <name evidence="2" type="ORF">SMRZ_LOCUS1807</name>
</gene>
<feature type="transmembrane region" description="Helical" evidence="1">
    <location>
        <begin position="78"/>
        <end position="104"/>
    </location>
</feature>
<dbReference type="EMBL" id="UZAI01000430">
    <property type="protein sequence ID" value="VDO52952.1"/>
    <property type="molecule type" value="Genomic_DNA"/>
</dbReference>
<sequence length="119" mass="13664">MNGYNAVILLKVPTIERFFPLNVIILSIFTIFHSSIVVTITYQNATVDDAISFIIVLLTSTILFIITTKYSYDITVFFYQYFYVFIVALIVLPIFTLIFTFIGFEMVSKPVILTTKCHP</sequence>
<dbReference type="Proteomes" id="UP000277204">
    <property type="component" value="Unassembled WGS sequence"/>
</dbReference>
<reference evidence="2 3" key="1">
    <citation type="submission" date="2018-11" db="EMBL/GenBank/DDBJ databases">
        <authorList>
            <consortium name="Pathogen Informatics"/>
        </authorList>
    </citation>
    <scope>NUCLEOTIDE SEQUENCE [LARGE SCALE GENOMIC DNA]</scope>
    <source>
        <strain evidence="2 3">Zambia</strain>
    </source>
</reference>
<evidence type="ECO:0000313" key="3">
    <source>
        <dbReference type="Proteomes" id="UP000277204"/>
    </source>
</evidence>
<protein>
    <submittedName>
        <fullName evidence="2">Uncharacterized protein</fullName>
    </submittedName>
</protein>